<gene>
    <name evidence="1" type="ORF">EXIGLDRAFT_720891</name>
</gene>
<protein>
    <submittedName>
        <fullName evidence="1">Uncharacterized protein</fullName>
    </submittedName>
</protein>
<evidence type="ECO:0000313" key="2">
    <source>
        <dbReference type="Proteomes" id="UP000077266"/>
    </source>
</evidence>
<keyword evidence="2" id="KW-1185">Reference proteome</keyword>
<accession>A0A165NFC0</accession>
<dbReference type="InParanoid" id="A0A165NFC0"/>
<organism evidence="1 2">
    <name type="scientific">Exidia glandulosa HHB12029</name>
    <dbReference type="NCBI Taxonomy" id="1314781"/>
    <lineage>
        <taxon>Eukaryota</taxon>
        <taxon>Fungi</taxon>
        <taxon>Dikarya</taxon>
        <taxon>Basidiomycota</taxon>
        <taxon>Agaricomycotina</taxon>
        <taxon>Agaricomycetes</taxon>
        <taxon>Auriculariales</taxon>
        <taxon>Exidiaceae</taxon>
        <taxon>Exidia</taxon>
    </lineage>
</organism>
<name>A0A165NFC0_EXIGL</name>
<dbReference type="AlphaFoldDB" id="A0A165NFC0"/>
<evidence type="ECO:0000313" key="1">
    <source>
        <dbReference type="EMBL" id="KZW00663.1"/>
    </source>
</evidence>
<sequence length="51" mass="5614">MRGKNKAYAWKRQRVKRGQRSFASVRSVAISCALSGGCVRTAAVKNTMVVQ</sequence>
<proteinExistence type="predicted"/>
<reference evidence="1 2" key="1">
    <citation type="journal article" date="2016" name="Mol. Biol. Evol.">
        <title>Comparative Genomics of Early-Diverging Mushroom-Forming Fungi Provides Insights into the Origins of Lignocellulose Decay Capabilities.</title>
        <authorList>
            <person name="Nagy L.G."/>
            <person name="Riley R."/>
            <person name="Tritt A."/>
            <person name="Adam C."/>
            <person name="Daum C."/>
            <person name="Floudas D."/>
            <person name="Sun H."/>
            <person name="Yadav J.S."/>
            <person name="Pangilinan J."/>
            <person name="Larsson K.H."/>
            <person name="Matsuura K."/>
            <person name="Barry K."/>
            <person name="Labutti K."/>
            <person name="Kuo R."/>
            <person name="Ohm R.A."/>
            <person name="Bhattacharya S.S."/>
            <person name="Shirouzu T."/>
            <person name="Yoshinaga Y."/>
            <person name="Martin F.M."/>
            <person name="Grigoriev I.V."/>
            <person name="Hibbett D.S."/>
        </authorList>
    </citation>
    <scope>NUCLEOTIDE SEQUENCE [LARGE SCALE GENOMIC DNA]</scope>
    <source>
        <strain evidence="1 2">HHB12029</strain>
    </source>
</reference>
<dbReference type="Proteomes" id="UP000077266">
    <property type="component" value="Unassembled WGS sequence"/>
</dbReference>
<dbReference type="EMBL" id="KV425899">
    <property type="protein sequence ID" value="KZW00663.1"/>
    <property type="molecule type" value="Genomic_DNA"/>
</dbReference>